<accession>A0A5C5YZ13</accession>
<keyword evidence="2" id="KW-1185">Reference proteome</keyword>
<evidence type="ECO:0000313" key="2">
    <source>
        <dbReference type="Proteomes" id="UP000315010"/>
    </source>
</evidence>
<sequence>MTAKKVLLLAFATSLLIPVSFTIRYWVDLLGFNRERNIALASSERYLDQFQGDLLTRATAVHRELQNIKFPMDPDPKLVCAVFWKDSNFVGLDLGILCYHNDPKAVEVIGNDGESFVCNFSEGDGLVRSASIGLSMEALFEWEVGDDRLAVMANSEIGVVYLLDDDLNRVGSAVKVE</sequence>
<evidence type="ECO:0000313" key="1">
    <source>
        <dbReference type="EMBL" id="TWT80305.1"/>
    </source>
</evidence>
<reference evidence="1 2" key="1">
    <citation type="submission" date="2019-02" db="EMBL/GenBank/DDBJ databases">
        <title>Deep-cultivation of Planctomycetes and their phenomic and genomic characterization uncovers novel biology.</title>
        <authorList>
            <person name="Wiegand S."/>
            <person name="Jogler M."/>
            <person name="Boedeker C."/>
            <person name="Pinto D."/>
            <person name="Vollmers J."/>
            <person name="Rivas-Marin E."/>
            <person name="Kohn T."/>
            <person name="Peeters S.H."/>
            <person name="Heuer A."/>
            <person name="Rast P."/>
            <person name="Oberbeckmann S."/>
            <person name="Bunk B."/>
            <person name="Jeske O."/>
            <person name="Meyerdierks A."/>
            <person name="Storesund J.E."/>
            <person name="Kallscheuer N."/>
            <person name="Luecker S."/>
            <person name="Lage O.M."/>
            <person name="Pohl T."/>
            <person name="Merkel B.J."/>
            <person name="Hornburger P."/>
            <person name="Mueller R.-W."/>
            <person name="Bruemmer F."/>
            <person name="Labrenz M."/>
            <person name="Spormann A.M."/>
            <person name="Op Den Camp H."/>
            <person name="Overmann J."/>
            <person name="Amann R."/>
            <person name="Jetten M.S.M."/>
            <person name="Mascher T."/>
            <person name="Medema M.H."/>
            <person name="Devos D.P."/>
            <person name="Kaster A.-K."/>
            <person name="Ovreas L."/>
            <person name="Rohde M."/>
            <person name="Galperin M.Y."/>
            <person name="Jogler C."/>
        </authorList>
    </citation>
    <scope>NUCLEOTIDE SEQUENCE [LARGE SCALE GENOMIC DNA]</scope>
    <source>
        <strain evidence="1 2">CA13</strain>
    </source>
</reference>
<gene>
    <name evidence="1" type="ORF">CA13_17180</name>
</gene>
<dbReference type="Proteomes" id="UP000315010">
    <property type="component" value="Unassembled WGS sequence"/>
</dbReference>
<dbReference type="EMBL" id="SJPJ01000001">
    <property type="protein sequence ID" value="TWT80305.1"/>
    <property type="molecule type" value="Genomic_DNA"/>
</dbReference>
<name>A0A5C5YZ13_9BACT</name>
<organism evidence="1 2">
    <name type="scientific">Novipirellula herctigrandis</name>
    <dbReference type="NCBI Taxonomy" id="2527986"/>
    <lineage>
        <taxon>Bacteria</taxon>
        <taxon>Pseudomonadati</taxon>
        <taxon>Planctomycetota</taxon>
        <taxon>Planctomycetia</taxon>
        <taxon>Pirellulales</taxon>
        <taxon>Pirellulaceae</taxon>
        <taxon>Novipirellula</taxon>
    </lineage>
</organism>
<proteinExistence type="predicted"/>
<dbReference type="AlphaFoldDB" id="A0A5C5YZ13"/>
<protein>
    <submittedName>
        <fullName evidence="1">Uncharacterized protein</fullName>
    </submittedName>
</protein>
<dbReference type="RefSeq" id="WP_146395353.1">
    <property type="nucleotide sequence ID" value="NZ_SJPJ01000001.1"/>
</dbReference>
<comment type="caution">
    <text evidence="1">The sequence shown here is derived from an EMBL/GenBank/DDBJ whole genome shotgun (WGS) entry which is preliminary data.</text>
</comment>